<organism evidence="1 2">
    <name type="scientific">Caulobacter mirabilis</name>
    <dbReference type="NCBI Taxonomy" id="69666"/>
    <lineage>
        <taxon>Bacteria</taxon>
        <taxon>Pseudomonadati</taxon>
        <taxon>Pseudomonadota</taxon>
        <taxon>Alphaproteobacteria</taxon>
        <taxon>Caulobacterales</taxon>
        <taxon>Caulobacteraceae</taxon>
        <taxon>Caulobacter</taxon>
    </lineage>
</organism>
<sequence length="107" mass="11813">MAAADEFPEAKIRAALAAWWHQEQLDAAELAADAPQPRRPVSVLTPIIEIDSHRATIALLTAEDAVGFKIPPRLVKMGGYTSVEEMTDHLVSELKKLFIKKQEVTHA</sequence>
<dbReference type="AlphaFoldDB" id="A0A2D2B096"/>
<dbReference type="RefSeq" id="WP_099622929.1">
    <property type="nucleotide sequence ID" value="NZ_CP024201.1"/>
</dbReference>
<evidence type="ECO:0000313" key="2">
    <source>
        <dbReference type="Proteomes" id="UP000228945"/>
    </source>
</evidence>
<protein>
    <submittedName>
        <fullName evidence="1">Uncharacterized protein</fullName>
    </submittedName>
</protein>
<dbReference type="Proteomes" id="UP000228945">
    <property type="component" value="Chromosome"/>
</dbReference>
<dbReference type="EMBL" id="CP024201">
    <property type="protein sequence ID" value="ATQ43680.1"/>
    <property type="molecule type" value="Genomic_DNA"/>
</dbReference>
<gene>
    <name evidence="1" type="ORF">CSW64_15405</name>
</gene>
<dbReference type="KEGG" id="cmb:CSW64_15405"/>
<keyword evidence="2" id="KW-1185">Reference proteome</keyword>
<accession>A0A2D2B096</accession>
<name>A0A2D2B096_9CAUL</name>
<evidence type="ECO:0000313" key="1">
    <source>
        <dbReference type="EMBL" id="ATQ43680.1"/>
    </source>
</evidence>
<dbReference type="OrthoDB" id="8254464at2"/>
<reference evidence="1 2" key="1">
    <citation type="submission" date="2017-10" db="EMBL/GenBank/DDBJ databases">
        <title>Genome sequence of Caulobacter mirabilis FWC38.</title>
        <authorList>
            <person name="Fiebig A."/>
            <person name="Crosson S."/>
        </authorList>
    </citation>
    <scope>NUCLEOTIDE SEQUENCE [LARGE SCALE GENOMIC DNA]</scope>
    <source>
        <strain evidence="1 2">FWC 38</strain>
    </source>
</reference>
<proteinExistence type="predicted"/>